<sequence length="123" mass="13567">MPDVSTVAAPEACLAPAACRACDGEQMTDALPIISMATVDGVRTRKVDLSKIDLERLIGVNRLASIATLYPDELWKGVCNHFVEIVRLVRLVIASVRDVIFLIGTTRLGHMQYMPFARLLKEN</sequence>
<evidence type="ECO:0000313" key="2">
    <source>
        <dbReference type="Proteomes" id="UP001156881"/>
    </source>
</evidence>
<name>A0ABQ6CZU2_9HYPH</name>
<comment type="caution">
    <text evidence="1">The sequence shown here is derived from an EMBL/GenBank/DDBJ whole genome shotgun (WGS) entry which is preliminary data.</text>
</comment>
<dbReference type="Proteomes" id="UP001156881">
    <property type="component" value="Unassembled WGS sequence"/>
</dbReference>
<dbReference type="RefSeq" id="WP_183508326.1">
    <property type="nucleotide sequence ID" value="NZ_JACIDN010000007.1"/>
</dbReference>
<proteinExistence type="predicted"/>
<protein>
    <submittedName>
        <fullName evidence="1">Uncharacterized protein</fullName>
    </submittedName>
</protein>
<accession>A0ABQ6CZU2</accession>
<organism evidence="1 2">
    <name type="scientific">Methylobacterium brachythecii</name>
    <dbReference type="NCBI Taxonomy" id="1176177"/>
    <lineage>
        <taxon>Bacteria</taxon>
        <taxon>Pseudomonadati</taxon>
        <taxon>Pseudomonadota</taxon>
        <taxon>Alphaproteobacteria</taxon>
        <taxon>Hyphomicrobiales</taxon>
        <taxon>Methylobacteriaceae</taxon>
        <taxon>Methylobacterium</taxon>
    </lineage>
</organism>
<dbReference type="EMBL" id="BSPG01000006">
    <property type="protein sequence ID" value="GLS43599.1"/>
    <property type="molecule type" value="Genomic_DNA"/>
</dbReference>
<reference evidence="2" key="1">
    <citation type="journal article" date="2019" name="Int. J. Syst. Evol. Microbiol.">
        <title>The Global Catalogue of Microorganisms (GCM) 10K type strain sequencing project: providing services to taxonomists for standard genome sequencing and annotation.</title>
        <authorList>
            <consortium name="The Broad Institute Genomics Platform"/>
            <consortium name="The Broad Institute Genome Sequencing Center for Infectious Disease"/>
            <person name="Wu L."/>
            <person name="Ma J."/>
        </authorList>
    </citation>
    <scope>NUCLEOTIDE SEQUENCE [LARGE SCALE GENOMIC DNA]</scope>
    <source>
        <strain evidence="2">NBRC 107710</strain>
    </source>
</reference>
<gene>
    <name evidence="1" type="ORF">GCM10007884_15840</name>
</gene>
<evidence type="ECO:0000313" key="1">
    <source>
        <dbReference type="EMBL" id="GLS43599.1"/>
    </source>
</evidence>
<keyword evidence="2" id="KW-1185">Reference proteome</keyword>